<dbReference type="EMBL" id="HACG01014676">
    <property type="protein sequence ID" value="CEK61541.1"/>
    <property type="molecule type" value="Transcribed_RNA"/>
</dbReference>
<feature type="non-terminal residue" evidence="1">
    <location>
        <position position="71"/>
    </location>
</feature>
<reference evidence="1" key="1">
    <citation type="submission" date="2014-12" db="EMBL/GenBank/DDBJ databases">
        <title>Insight into the proteome of Arion vulgaris.</title>
        <authorList>
            <person name="Aradska J."/>
            <person name="Bulat T."/>
            <person name="Smidak R."/>
            <person name="Sarate P."/>
            <person name="Gangsoo J."/>
            <person name="Sialana F."/>
            <person name="Bilban M."/>
            <person name="Lubec G."/>
        </authorList>
    </citation>
    <scope>NUCLEOTIDE SEQUENCE</scope>
    <source>
        <tissue evidence="1">Skin</tissue>
    </source>
</reference>
<accession>A0A0B6Z0U9</accession>
<name>A0A0B6Z0U9_9EUPU</name>
<dbReference type="AlphaFoldDB" id="A0A0B6Z0U9"/>
<evidence type="ECO:0000313" key="1">
    <source>
        <dbReference type="EMBL" id="CEK61541.1"/>
    </source>
</evidence>
<sequence length="71" mass="7908">SKKLQALETNRPVGFNASGLVNTAYDDEEYGIDGVEGKPHSRKTSDAMTEEVYLKNNVGVDDLFSCLHYLR</sequence>
<proteinExistence type="predicted"/>
<protein>
    <submittedName>
        <fullName evidence="1">Uncharacterized protein</fullName>
    </submittedName>
</protein>
<feature type="non-terminal residue" evidence="1">
    <location>
        <position position="1"/>
    </location>
</feature>
<organism evidence="1">
    <name type="scientific">Arion vulgaris</name>
    <dbReference type="NCBI Taxonomy" id="1028688"/>
    <lineage>
        <taxon>Eukaryota</taxon>
        <taxon>Metazoa</taxon>
        <taxon>Spiralia</taxon>
        <taxon>Lophotrochozoa</taxon>
        <taxon>Mollusca</taxon>
        <taxon>Gastropoda</taxon>
        <taxon>Heterobranchia</taxon>
        <taxon>Euthyneura</taxon>
        <taxon>Panpulmonata</taxon>
        <taxon>Eupulmonata</taxon>
        <taxon>Stylommatophora</taxon>
        <taxon>Helicina</taxon>
        <taxon>Arionoidea</taxon>
        <taxon>Arionidae</taxon>
        <taxon>Arion</taxon>
    </lineage>
</organism>
<gene>
    <name evidence="1" type="primary">ORF42546</name>
</gene>